<reference evidence="1 2" key="1">
    <citation type="submission" date="2023-03" db="EMBL/GenBank/DDBJ databases">
        <title>High-quality genome of Scylla paramamosain provides insights in environmental adaptation.</title>
        <authorList>
            <person name="Zhang L."/>
        </authorList>
    </citation>
    <scope>NUCLEOTIDE SEQUENCE [LARGE SCALE GENOMIC DNA]</scope>
    <source>
        <strain evidence="1">LZ_2023a</strain>
        <tissue evidence="1">Muscle</tissue>
    </source>
</reference>
<dbReference type="Proteomes" id="UP001487740">
    <property type="component" value="Unassembled WGS sequence"/>
</dbReference>
<evidence type="ECO:0000313" key="2">
    <source>
        <dbReference type="Proteomes" id="UP001487740"/>
    </source>
</evidence>
<organism evidence="1 2">
    <name type="scientific">Scylla paramamosain</name>
    <name type="common">Mud crab</name>
    <dbReference type="NCBI Taxonomy" id="85552"/>
    <lineage>
        <taxon>Eukaryota</taxon>
        <taxon>Metazoa</taxon>
        <taxon>Ecdysozoa</taxon>
        <taxon>Arthropoda</taxon>
        <taxon>Crustacea</taxon>
        <taxon>Multicrustacea</taxon>
        <taxon>Malacostraca</taxon>
        <taxon>Eumalacostraca</taxon>
        <taxon>Eucarida</taxon>
        <taxon>Decapoda</taxon>
        <taxon>Pleocyemata</taxon>
        <taxon>Brachyura</taxon>
        <taxon>Eubrachyura</taxon>
        <taxon>Portunoidea</taxon>
        <taxon>Portunidae</taxon>
        <taxon>Portuninae</taxon>
        <taxon>Scylla</taxon>
    </lineage>
</organism>
<comment type="caution">
    <text evidence="1">The sequence shown here is derived from an EMBL/GenBank/DDBJ whole genome shotgun (WGS) entry which is preliminary data.</text>
</comment>
<name>A0AAW0UJU6_SCYPA</name>
<dbReference type="EMBL" id="JARAKH010000010">
    <property type="protein sequence ID" value="KAK8400360.1"/>
    <property type="molecule type" value="Genomic_DNA"/>
</dbReference>
<proteinExistence type="predicted"/>
<sequence>MLRVCGIPGLCSRSVPVRAECSTARQRQLVAVGCGAQGCRDALTIVDNRVMLNWETVAVVIVAVVLPHCHYSTGCTCGECHVEVGGGFAFPSLKKDLVQYHKIEDAADHLTFRKGSTLKVSTRVMKVVDCHCSSRNS</sequence>
<protein>
    <submittedName>
        <fullName evidence="1">Uncharacterized protein</fullName>
    </submittedName>
</protein>
<evidence type="ECO:0000313" key="1">
    <source>
        <dbReference type="EMBL" id="KAK8400360.1"/>
    </source>
</evidence>
<gene>
    <name evidence="1" type="ORF">O3P69_003208</name>
</gene>
<accession>A0AAW0UJU6</accession>
<keyword evidence="2" id="KW-1185">Reference proteome</keyword>
<dbReference type="AlphaFoldDB" id="A0AAW0UJU6"/>